<gene>
    <name evidence="3" type="ORF">EI97DRAFT_435947</name>
</gene>
<dbReference type="PANTHER" id="PTHR30619:SF1">
    <property type="entry name" value="RECOMBINATION PROTEIN 2"/>
    <property type="match status" value="1"/>
</dbReference>
<dbReference type="InterPro" id="IPR052159">
    <property type="entry name" value="Competence_DNA_uptake"/>
</dbReference>
<dbReference type="Pfam" id="PF20248">
    <property type="entry name" value="DUF6603"/>
    <property type="match status" value="1"/>
</dbReference>
<protein>
    <recommendedName>
        <fullName evidence="2">DUF6603 domain-containing protein</fullName>
    </recommendedName>
</protein>
<proteinExistence type="predicted"/>
<feature type="compositionally biased region" description="Polar residues" evidence="1">
    <location>
        <begin position="2137"/>
        <end position="2152"/>
    </location>
</feature>
<evidence type="ECO:0000256" key="1">
    <source>
        <dbReference type="SAM" id="MobiDB-lite"/>
    </source>
</evidence>
<evidence type="ECO:0000259" key="2">
    <source>
        <dbReference type="Pfam" id="PF20248"/>
    </source>
</evidence>
<dbReference type="RefSeq" id="XP_033651066.1">
    <property type="nucleotide sequence ID" value="XM_033798981.1"/>
</dbReference>
<name>A0A6A6JB86_WESOR</name>
<sequence length="2429" mass="264621">MPRFDVHSYHLNVGAGDSAIHLLVETTSSAAGDVWTVNRAVLVDGGRGIGFPALVSAIDQLPTWYTITTTFGGHPQLQFDSIVVTHWDDDHYTGIERLLSSDLQDQWKAAGSTTSPKDLRSRYMKYDMSATPPEPQTFFYAPYWEAGDTNDKKGKPRPPGHISSWRKKVDGTAEFLDVCVGKVKADGDWVHKVAILCTETGYEKSDPKVGMIGRDLFTNSPRVKADLTKIGAPAELLSATTTAPGLFCIGADSIVIGHGNVLEAPGTPDMPIVIEGGENTPVNRASIICVILAPNGTVLHYFGGDVAFESEKLLVGWFHKSTTPPSLPPRILALKLGHHGAATSTPTAMLKELRPTTVVASCGSEYGHPRYEVLMYLQALFNWKEGRVLSTTYPYWFVLVSRFSIKAINGGDGPGGAFKTWRQELRDMAATGYPPFNDATFASINGLDFDKAPWDTLMSAMSDAAIKSKVMEACERWWPTRSDTDNTHTAFSCSTHIQSKKAGSCTFVAKGDELLSWLLQFEQDPATGEYHHLECLPWLYGADTLIRLNYIPTDITEERKALPPRTHFPTADVGPAGNTREMLKIRRGATAPVAATAAADPKALAVKRRRDSFSLSRRPGEIAASLNPVEPSRVAEFVPKDIPPSVTPSCFASSVWQDFVQFLDPVQRDSNFVLLAPADAKSNLDTFVSWLSNNTVELAADSIKASQPQPKHSSQDAVSVSLAAHDPWYLWMRLFQNIPASQFSFSALLNANPWQLSGFTYVMDAQTSLSDTFSLCFSTQYAADQLRPESSLYTDGSVQDAGMVVLGLQPGSNFPPTLSLADVATLVQFRSGKSAALPSDLRSDWSLPLYGLAGTIGLTVDEGPDQQGQGPRNCIWFSSADSYLTTLRLQFKIDEGPVQSWLQTHFLSGIIAFTGSPLVIARKIARPRLDSADFMDGSAFMGMQLNAAIMIQLPLRLETFDFELFFNFGLHSAELIFVNTQQAAPNGSVDAMLGAFEKAIHVQGSSSLRLPNITAHLPDWADSKDLVLRQVNVVVSNDDSQPRVLSVAVEFEFPISMGKAQRLFHLRFSWPSETFTASLWVPPAPVLIDDLEWTSDLIDLRCLPEYESYMYGECMNANLKVASVEITDLIPGGSVKIDHPPEGIDLEVKQLTLSITLEPDVSVEFVAAIGSSDQTSGAVPPILIDTVDLLATYTRRADKTTSLSLTLIVALDIIPDDVEKDGDVGARLLGQFDYDSEKSAALKSSANTSAWSFSGTLRTLKFSWLRDFMDPLAKDFLVELLAEVDVQYLNVAYDYEASGTKSAVAKSFTFEGIIQISELTFGLSYVYDNSGWEFRAALGGSNGTTYLKDVLLKFCPSEIVNLIPEFCNIVLGDVKAPSDLPGPLQPRGSRAGLDEVLISHKATLPHPYVLFVLNLTLSNGHNLTFLQIRYDKVKDQPSAPSPKRIISYTSKIFPDMDGPVPTVNSLPQPFDEMNFVWVHDDSGEGILRSDLAIINTEDVLPESLWIPYKDTIAPVSAQQGTDVLLSVGCHFIVSSSSTAILDYNFGAPAPKSPTALARRKATRDPAPEPEPAPEDESSTPTMGPLHRTFGPLSIANMGLQVSGERLSIHLDASLQIGPIEFGVLNLRLEFTFREKSTLADFRNITVTPYLDGLQADFNQPPLTIAGLFVKRDEIYSGGVDVSMEPYTFMAVGTYGQMDEDVSGMVWPASEQPPKPATGTPAQFKTIFVYGELDGPILDLGFMEIVGVKLGFGYNSRLRNPDLPQLSIFPFIQSQSLIPSTSANNNPLEILSGFCAPVPLTDPTPWVSPKNDSLWFALGLTIVAFEMLTVSAIVVVDLQPSVSLHIFADAIAALPGDGSDANDSFVYAEIQIVSCVTFDLGSMMADGKLAPNSFLLDPACHLGGQFGMRYWFGKSFYAGDWVYTVGGYHPAYHAPQHYPSCERISISWELDSNLSMTGAAYFAITPKAAMGGGSLSAVFILGPLSAHFDAYADFLINFNKFYFQGDIGVSVGIEFSMDLFFFTLHISCDIGATLEIEGPPFGGIAHVDFWVFGFDIAFGHSPVTPRALIWNEFWDLLVQKSTNASLAAHGAKLPADVPATAGANTTFIFNVVSGSIPSKAQMHTPAQGGPPAAPSVESEPTAQVKPQSKLTTGPLSAGADWMVRAGTFSFRVDSKVPFTEYSCNGATPVKFDPADCTFFIKPMHIDERIDSSSLKVTITSPDVPQDEIGEFGISVVTKLAPSSIWSCYDQHADPSIPNGDYSELLKPDNPTISLPMSLQFHVPKPTLMGMIPEFNAMEAISKDVNTDGVPDPSIPSSGILAQTSCLPTYRCSVDGSDSISAWKNAENLWRSSISRRAAAIDGWIGFFGWEKEELNRDVPVALIAEFEQVFLAGPFPSVKQRSQQSVLRAVSITGYDLAQQLRADVRPCCR</sequence>
<feature type="region of interest" description="Disordered" evidence="1">
    <location>
        <begin position="1552"/>
        <end position="1585"/>
    </location>
</feature>
<dbReference type="EMBL" id="ML986509">
    <property type="protein sequence ID" value="KAF2273527.1"/>
    <property type="molecule type" value="Genomic_DNA"/>
</dbReference>
<dbReference type="OrthoDB" id="5352492at2759"/>
<organism evidence="3 4">
    <name type="scientific">Westerdykella ornata</name>
    <dbReference type="NCBI Taxonomy" id="318751"/>
    <lineage>
        <taxon>Eukaryota</taxon>
        <taxon>Fungi</taxon>
        <taxon>Dikarya</taxon>
        <taxon>Ascomycota</taxon>
        <taxon>Pezizomycotina</taxon>
        <taxon>Dothideomycetes</taxon>
        <taxon>Pleosporomycetidae</taxon>
        <taxon>Pleosporales</taxon>
        <taxon>Sporormiaceae</taxon>
        <taxon>Westerdykella</taxon>
    </lineage>
</organism>
<reference evidence="3" key="1">
    <citation type="journal article" date="2020" name="Stud. Mycol.">
        <title>101 Dothideomycetes genomes: a test case for predicting lifestyles and emergence of pathogens.</title>
        <authorList>
            <person name="Haridas S."/>
            <person name="Albert R."/>
            <person name="Binder M."/>
            <person name="Bloem J."/>
            <person name="Labutti K."/>
            <person name="Salamov A."/>
            <person name="Andreopoulos B."/>
            <person name="Baker S."/>
            <person name="Barry K."/>
            <person name="Bills G."/>
            <person name="Bluhm B."/>
            <person name="Cannon C."/>
            <person name="Castanera R."/>
            <person name="Culley D."/>
            <person name="Daum C."/>
            <person name="Ezra D."/>
            <person name="Gonzalez J."/>
            <person name="Henrissat B."/>
            <person name="Kuo A."/>
            <person name="Liang C."/>
            <person name="Lipzen A."/>
            <person name="Lutzoni F."/>
            <person name="Magnuson J."/>
            <person name="Mondo S."/>
            <person name="Nolan M."/>
            <person name="Ohm R."/>
            <person name="Pangilinan J."/>
            <person name="Park H.-J."/>
            <person name="Ramirez L."/>
            <person name="Alfaro M."/>
            <person name="Sun H."/>
            <person name="Tritt A."/>
            <person name="Yoshinaga Y."/>
            <person name="Zwiers L.-H."/>
            <person name="Turgeon B."/>
            <person name="Goodwin S."/>
            <person name="Spatafora J."/>
            <person name="Crous P."/>
            <person name="Grigoriev I."/>
        </authorList>
    </citation>
    <scope>NUCLEOTIDE SEQUENCE</scope>
    <source>
        <strain evidence="3">CBS 379.55</strain>
    </source>
</reference>
<dbReference type="PANTHER" id="PTHR30619">
    <property type="entry name" value="DNA INTERNALIZATION/COMPETENCE PROTEIN COMEC/REC2"/>
    <property type="match status" value="1"/>
</dbReference>
<dbReference type="SUPFAM" id="SSF56281">
    <property type="entry name" value="Metallo-hydrolase/oxidoreductase"/>
    <property type="match status" value="1"/>
</dbReference>
<feature type="domain" description="DUF6603" evidence="2">
    <location>
        <begin position="1585"/>
        <end position="2169"/>
    </location>
</feature>
<evidence type="ECO:0000313" key="3">
    <source>
        <dbReference type="EMBL" id="KAF2273527.1"/>
    </source>
</evidence>
<dbReference type="Proteomes" id="UP000800097">
    <property type="component" value="Unassembled WGS sequence"/>
</dbReference>
<dbReference type="InterPro" id="IPR046538">
    <property type="entry name" value="DUF6603"/>
</dbReference>
<feature type="region of interest" description="Disordered" evidence="1">
    <location>
        <begin position="2119"/>
        <end position="2152"/>
    </location>
</feature>
<evidence type="ECO:0000313" key="4">
    <source>
        <dbReference type="Proteomes" id="UP000800097"/>
    </source>
</evidence>
<dbReference type="InterPro" id="IPR036866">
    <property type="entry name" value="RibonucZ/Hydroxyglut_hydro"/>
</dbReference>
<keyword evidence="4" id="KW-1185">Reference proteome</keyword>
<dbReference type="Gene3D" id="3.60.15.10">
    <property type="entry name" value="Ribonuclease Z/Hydroxyacylglutathione hydrolase-like"/>
    <property type="match status" value="1"/>
</dbReference>
<accession>A0A6A6JB86</accession>
<dbReference type="GeneID" id="54552156"/>